<dbReference type="PANTHER" id="PTHR11556">
    <property type="entry name" value="FRUCTOSE-1,6-BISPHOSPHATASE-RELATED"/>
    <property type="match status" value="1"/>
</dbReference>
<dbReference type="GO" id="GO:0006000">
    <property type="term" value="P:fructose metabolic process"/>
    <property type="evidence" value="ECO:0007669"/>
    <property type="project" value="TreeGrafter"/>
</dbReference>
<evidence type="ECO:0000256" key="4">
    <source>
        <dbReference type="ARBA" id="ARBA00011881"/>
    </source>
</evidence>
<keyword evidence="7 12" id="KW-0378">Hydrolase</keyword>
<dbReference type="InterPro" id="IPR033391">
    <property type="entry name" value="FBPase_N"/>
</dbReference>
<feature type="domain" description="Fructose-1-6-bisphosphatase class I N-terminal" evidence="13">
    <location>
        <begin position="2"/>
        <end position="157"/>
    </location>
</feature>
<accession>A0A3P8BJH0</accession>
<dbReference type="GO" id="GO:0005986">
    <property type="term" value="P:sucrose biosynthetic process"/>
    <property type="evidence" value="ECO:0007669"/>
    <property type="project" value="TreeGrafter"/>
</dbReference>
<dbReference type="GO" id="GO:0006002">
    <property type="term" value="P:fructose 6-phosphate metabolic process"/>
    <property type="evidence" value="ECO:0007669"/>
    <property type="project" value="TreeGrafter"/>
</dbReference>
<dbReference type="SUPFAM" id="SSF56655">
    <property type="entry name" value="Carbohydrate phosphatase"/>
    <property type="match status" value="1"/>
</dbReference>
<evidence type="ECO:0000256" key="5">
    <source>
        <dbReference type="ARBA" id="ARBA00013093"/>
    </source>
</evidence>
<dbReference type="Pfam" id="PF00316">
    <property type="entry name" value="FBPase"/>
    <property type="match status" value="1"/>
</dbReference>
<dbReference type="EC" id="3.1.3.11" evidence="5"/>
<evidence type="ECO:0000256" key="6">
    <source>
        <dbReference type="ARBA" id="ARBA00022723"/>
    </source>
</evidence>
<comment type="cofactor">
    <cofactor evidence="2">
        <name>Mg(2+)</name>
        <dbReference type="ChEBI" id="CHEBI:18420"/>
    </cofactor>
</comment>
<evidence type="ECO:0000256" key="7">
    <source>
        <dbReference type="ARBA" id="ARBA00022801"/>
    </source>
</evidence>
<keyword evidence="6" id="KW-0479">Metal-binding</keyword>
<dbReference type="GO" id="GO:0030388">
    <property type="term" value="P:fructose 1,6-bisphosphate metabolic process"/>
    <property type="evidence" value="ECO:0007669"/>
    <property type="project" value="TreeGrafter"/>
</dbReference>
<keyword evidence="9 12" id="KW-0119">Carbohydrate metabolism</keyword>
<dbReference type="CDD" id="cd00354">
    <property type="entry name" value="FBPase"/>
    <property type="match status" value="1"/>
</dbReference>
<dbReference type="PIRSF" id="PIRSF500210">
    <property type="entry name" value="FBPtase"/>
    <property type="match status" value="1"/>
</dbReference>
<dbReference type="InterPro" id="IPR000146">
    <property type="entry name" value="FBPase_class-1"/>
</dbReference>
<reference evidence="17" key="2">
    <citation type="submission" date="2019-09" db="UniProtKB">
        <authorList>
            <consortium name="WormBaseParasite"/>
        </authorList>
    </citation>
    <scope>IDENTIFICATION</scope>
</reference>
<dbReference type="FunFam" id="3.30.540.10:FF:000037">
    <property type="entry name" value="Fructose-1,6-bisphosphatase 1"/>
    <property type="match status" value="1"/>
</dbReference>
<dbReference type="Pfam" id="PF18913">
    <property type="entry name" value="FBPase_C"/>
    <property type="match status" value="1"/>
</dbReference>
<name>A0A3P8BJH0_HELPZ</name>
<sequence length="255" mass="27830">MAISSAVRKAGLANLYGIAGNTNVQGEEVKKLDVLSNELIINMIRSSYTCSGMVSEENDEVIEVDEGKRGKYIVSFDPLDGSSNIDCLVSIGSIFGIWRKISEGAATSADFMQSGRSMVAAGYCLYGSATMIVLSTGSGVDGFMLDPSIGEFILTHPKMRMPEKGKIYSINEGYAKHWSKGLSEYVRTRKFPELRLLYECAPIAYIVEQAGGIATTGEGHILDVVPEEIHQRSPLYMGSKKDVEELLTYLAKDNN</sequence>
<dbReference type="HAMAP" id="MF_01855">
    <property type="entry name" value="FBPase_class1"/>
    <property type="match status" value="1"/>
</dbReference>
<dbReference type="PRINTS" id="PR00115">
    <property type="entry name" value="F16BPHPHTASE"/>
</dbReference>
<dbReference type="AlphaFoldDB" id="A0A3P8BJH0"/>
<evidence type="ECO:0000259" key="14">
    <source>
        <dbReference type="Pfam" id="PF18913"/>
    </source>
</evidence>
<dbReference type="Gene3D" id="3.40.190.80">
    <property type="match status" value="2"/>
</dbReference>
<evidence type="ECO:0000256" key="11">
    <source>
        <dbReference type="ARBA" id="ARBA00032973"/>
    </source>
</evidence>
<dbReference type="GO" id="GO:0046872">
    <property type="term" value="F:metal ion binding"/>
    <property type="evidence" value="ECO:0007669"/>
    <property type="project" value="UniProtKB-KW"/>
</dbReference>
<evidence type="ECO:0000256" key="3">
    <source>
        <dbReference type="ARBA" id="ARBA00010941"/>
    </source>
</evidence>
<gene>
    <name evidence="15" type="ORF">HPBE_LOCUS16300</name>
</gene>
<dbReference type="PANTHER" id="PTHR11556:SF1">
    <property type="entry name" value="FRUCTOSE-BISPHOSPHATASE"/>
    <property type="match status" value="1"/>
</dbReference>
<dbReference type="Proteomes" id="UP000050761">
    <property type="component" value="Unassembled WGS sequence"/>
</dbReference>
<keyword evidence="8" id="KW-0460">Magnesium</keyword>
<dbReference type="GO" id="GO:0006094">
    <property type="term" value="P:gluconeogenesis"/>
    <property type="evidence" value="ECO:0007669"/>
    <property type="project" value="TreeGrafter"/>
</dbReference>
<evidence type="ECO:0000256" key="8">
    <source>
        <dbReference type="ARBA" id="ARBA00022842"/>
    </source>
</evidence>
<evidence type="ECO:0000256" key="1">
    <source>
        <dbReference type="ARBA" id="ARBA00001273"/>
    </source>
</evidence>
<evidence type="ECO:0000259" key="13">
    <source>
        <dbReference type="Pfam" id="PF00316"/>
    </source>
</evidence>
<feature type="domain" description="Fructose-1-6-bisphosphatase class 1 C-terminal" evidence="14">
    <location>
        <begin position="190"/>
        <end position="250"/>
    </location>
</feature>
<dbReference type="GO" id="GO:0042132">
    <property type="term" value="F:fructose 1,6-bisphosphate 1-phosphatase activity"/>
    <property type="evidence" value="ECO:0007669"/>
    <property type="project" value="UniProtKB-EC"/>
</dbReference>
<evidence type="ECO:0000256" key="2">
    <source>
        <dbReference type="ARBA" id="ARBA00001946"/>
    </source>
</evidence>
<evidence type="ECO:0000256" key="12">
    <source>
        <dbReference type="RuleBase" id="RU000508"/>
    </source>
</evidence>
<evidence type="ECO:0000313" key="17">
    <source>
        <dbReference type="WBParaSite" id="HPBE_0001630101-mRNA-1"/>
    </source>
</evidence>
<evidence type="ECO:0000313" key="16">
    <source>
        <dbReference type="Proteomes" id="UP000050761"/>
    </source>
</evidence>
<reference evidence="15 16" key="1">
    <citation type="submission" date="2018-11" db="EMBL/GenBank/DDBJ databases">
        <authorList>
            <consortium name="Pathogen Informatics"/>
        </authorList>
    </citation>
    <scope>NUCLEOTIDE SEQUENCE [LARGE SCALE GENOMIC DNA]</scope>
</reference>
<dbReference type="EMBL" id="UZAH01029337">
    <property type="protein sequence ID" value="VDP05494.1"/>
    <property type="molecule type" value="Genomic_DNA"/>
</dbReference>
<proteinExistence type="inferred from homology"/>
<comment type="pathway">
    <text evidence="10">Carbohydrate biosynthesis.</text>
</comment>
<dbReference type="WBParaSite" id="HPBE_0001630101-mRNA-1">
    <property type="protein sequence ID" value="HPBE_0001630101-mRNA-1"/>
    <property type="gene ID" value="HPBE_0001630101"/>
</dbReference>
<dbReference type="Gene3D" id="3.30.540.10">
    <property type="entry name" value="Fructose-1,6-Bisphosphatase, subunit A, domain 1"/>
    <property type="match status" value="1"/>
</dbReference>
<comment type="catalytic activity">
    <reaction evidence="1">
        <text>beta-D-fructose 1,6-bisphosphate + H2O = beta-D-fructose 6-phosphate + phosphate</text>
        <dbReference type="Rhea" id="RHEA:11064"/>
        <dbReference type="ChEBI" id="CHEBI:15377"/>
        <dbReference type="ChEBI" id="CHEBI:32966"/>
        <dbReference type="ChEBI" id="CHEBI:43474"/>
        <dbReference type="ChEBI" id="CHEBI:57634"/>
        <dbReference type="EC" id="3.1.3.11"/>
    </reaction>
</comment>
<dbReference type="GO" id="GO:0005829">
    <property type="term" value="C:cytosol"/>
    <property type="evidence" value="ECO:0007669"/>
    <property type="project" value="TreeGrafter"/>
</dbReference>
<comment type="subunit">
    <text evidence="4">Homotetramer.</text>
</comment>
<dbReference type="OrthoDB" id="10256725at2759"/>
<dbReference type="InterPro" id="IPR028343">
    <property type="entry name" value="FBPtase"/>
</dbReference>
<organism evidence="15">
    <name type="scientific">Heligmosomoides polygyrus</name>
    <name type="common">Parasitic roundworm</name>
    <dbReference type="NCBI Taxonomy" id="6339"/>
    <lineage>
        <taxon>Eukaryota</taxon>
        <taxon>Metazoa</taxon>
        <taxon>Ecdysozoa</taxon>
        <taxon>Nematoda</taxon>
        <taxon>Chromadorea</taxon>
        <taxon>Rhabditida</taxon>
        <taxon>Rhabditina</taxon>
        <taxon>Rhabditomorpha</taxon>
        <taxon>Strongyloidea</taxon>
        <taxon>Heligmosomidae</taxon>
        <taxon>Heligmosomoides</taxon>
    </lineage>
</organism>
<protein>
    <recommendedName>
        <fullName evidence="5">fructose-bisphosphatase</fullName>
        <ecNumber evidence="5">3.1.3.11</ecNumber>
    </recommendedName>
    <alternativeName>
        <fullName evidence="11">D-fructose-1,6-bisphosphate 1-phosphohydrolase</fullName>
    </alternativeName>
</protein>
<dbReference type="PIRSF" id="PIRSF000904">
    <property type="entry name" value="FBPtase_SBPase"/>
    <property type="match status" value="1"/>
</dbReference>
<evidence type="ECO:0000313" key="15">
    <source>
        <dbReference type="EMBL" id="VDP05494.1"/>
    </source>
</evidence>
<dbReference type="InterPro" id="IPR044015">
    <property type="entry name" value="FBPase_C_dom"/>
</dbReference>
<evidence type="ECO:0000256" key="10">
    <source>
        <dbReference type="ARBA" id="ARBA00024331"/>
    </source>
</evidence>
<keyword evidence="16" id="KW-1185">Reference proteome</keyword>
<evidence type="ECO:0000256" key="9">
    <source>
        <dbReference type="ARBA" id="ARBA00023277"/>
    </source>
</evidence>
<comment type="similarity">
    <text evidence="3 12">Belongs to the FBPase class 1 family.</text>
</comment>